<keyword evidence="5" id="KW-1185">Reference proteome</keyword>
<organism evidence="4 5">
    <name type="scientific">Rhododendron griersonianum</name>
    <dbReference type="NCBI Taxonomy" id="479676"/>
    <lineage>
        <taxon>Eukaryota</taxon>
        <taxon>Viridiplantae</taxon>
        <taxon>Streptophyta</taxon>
        <taxon>Embryophyta</taxon>
        <taxon>Tracheophyta</taxon>
        <taxon>Spermatophyta</taxon>
        <taxon>Magnoliopsida</taxon>
        <taxon>eudicotyledons</taxon>
        <taxon>Gunneridae</taxon>
        <taxon>Pentapetalae</taxon>
        <taxon>asterids</taxon>
        <taxon>Ericales</taxon>
        <taxon>Ericaceae</taxon>
        <taxon>Ericoideae</taxon>
        <taxon>Rhodoreae</taxon>
        <taxon>Rhododendron</taxon>
    </lineage>
</organism>
<proteinExistence type="inferred from homology"/>
<evidence type="ECO:0000256" key="1">
    <source>
        <dbReference type="ARBA" id="ARBA00007626"/>
    </source>
</evidence>
<feature type="repeat" description="PPR" evidence="3">
    <location>
        <begin position="76"/>
        <end position="110"/>
    </location>
</feature>
<evidence type="ECO:0008006" key="6">
    <source>
        <dbReference type="Google" id="ProtNLM"/>
    </source>
</evidence>
<dbReference type="PANTHER" id="PTHR47941">
    <property type="entry name" value="PENTATRICOPEPTIDE REPEAT-CONTAINING PROTEIN 3, MITOCHONDRIAL"/>
    <property type="match status" value="1"/>
</dbReference>
<sequence length="312" mass="35694">MGFKHDYPSYSSLIYKLARCRNFEPVKTLLHSIKHHNIRCEEALFIGLIRHYGKSQLPEEAIDLFQQMTSFNCVRTLQSFNTLLNVLVDNGRLEKANEMFKCASKMGFKPNPVSFTVMIKGWLERGEWEQARRVFNGMLERGVEPSVVTYNCLVGYLCKKGDLDRAKGMLDDMAKKGQKPNAVTYSLLMGGLCSLDKYNEAKKMMFDMEYRGSTYRMMVDGFCRVEDFEGGLKLLNAMLASEHCPRLETFCCLIRGLAKCGKVDDVCFVLEAMEKKKMRFDLHSWEVLVREAFGEDHGSASSLMTELISAHQ</sequence>
<reference evidence="4" key="1">
    <citation type="submission" date="2020-08" db="EMBL/GenBank/DDBJ databases">
        <title>Plant Genome Project.</title>
        <authorList>
            <person name="Zhang R.-G."/>
        </authorList>
    </citation>
    <scope>NUCLEOTIDE SEQUENCE</scope>
    <source>
        <strain evidence="4">WSP0</strain>
        <tissue evidence="4">Leaf</tissue>
    </source>
</reference>
<dbReference type="Pfam" id="PF13041">
    <property type="entry name" value="PPR_2"/>
    <property type="match status" value="2"/>
</dbReference>
<dbReference type="InterPro" id="IPR011990">
    <property type="entry name" value="TPR-like_helical_dom_sf"/>
</dbReference>
<dbReference type="EMBL" id="JACTNZ010000001">
    <property type="protein sequence ID" value="KAG5566858.1"/>
    <property type="molecule type" value="Genomic_DNA"/>
</dbReference>
<feature type="repeat" description="PPR" evidence="3">
    <location>
        <begin position="111"/>
        <end position="145"/>
    </location>
</feature>
<dbReference type="SUPFAM" id="SSF81901">
    <property type="entry name" value="HCP-like"/>
    <property type="match status" value="1"/>
</dbReference>
<comment type="similarity">
    <text evidence="1">Belongs to the PPR family. P subfamily.</text>
</comment>
<protein>
    <recommendedName>
        <fullName evidence="6">Pentatricopeptide repeat-containing protein</fullName>
    </recommendedName>
</protein>
<evidence type="ECO:0000313" key="4">
    <source>
        <dbReference type="EMBL" id="KAG5566858.1"/>
    </source>
</evidence>
<gene>
    <name evidence="4" type="ORF">RHGRI_002415</name>
</gene>
<dbReference type="NCBIfam" id="TIGR00756">
    <property type="entry name" value="PPR"/>
    <property type="match status" value="6"/>
</dbReference>
<dbReference type="InterPro" id="IPR002885">
    <property type="entry name" value="PPR_rpt"/>
</dbReference>
<dbReference type="Pfam" id="PF01535">
    <property type="entry name" value="PPR"/>
    <property type="match status" value="3"/>
</dbReference>
<evidence type="ECO:0000256" key="3">
    <source>
        <dbReference type="PROSITE-ProRule" id="PRU00708"/>
    </source>
</evidence>
<feature type="repeat" description="PPR" evidence="3">
    <location>
        <begin position="211"/>
        <end position="245"/>
    </location>
</feature>
<dbReference type="Proteomes" id="UP000823749">
    <property type="component" value="Chromosome 1"/>
</dbReference>
<keyword evidence="2" id="KW-0677">Repeat</keyword>
<dbReference type="Gene3D" id="1.25.40.10">
    <property type="entry name" value="Tetratricopeptide repeat domain"/>
    <property type="match status" value="3"/>
</dbReference>
<dbReference type="PROSITE" id="PS51375">
    <property type="entry name" value="PPR"/>
    <property type="match status" value="5"/>
</dbReference>
<dbReference type="AlphaFoldDB" id="A0AAV6LNT6"/>
<evidence type="ECO:0000313" key="5">
    <source>
        <dbReference type="Proteomes" id="UP000823749"/>
    </source>
</evidence>
<comment type="caution">
    <text evidence="4">The sequence shown here is derived from an EMBL/GenBank/DDBJ whole genome shotgun (WGS) entry which is preliminary data.</text>
</comment>
<name>A0AAV6LNT6_9ERIC</name>
<feature type="repeat" description="PPR" evidence="3">
    <location>
        <begin position="246"/>
        <end position="280"/>
    </location>
</feature>
<feature type="repeat" description="PPR" evidence="3">
    <location>
        <begin position="146"/>
        <end position="180"/>
    </location>
</feature>
<evidence type="ECO:0000256" key="2">
    <source>
        <dbReference type="ARBA" id="ARBA00022737"/>
    </source>
</evidence>
<accession>A0AAV6LNT6</accession>